<name>A0A2M6KAB0_9BACT</name>
<protein>
    <recommendedName>
        <fullName evidence="1">Chromosomal replication initiator protein DnaA ATPAse domain-containing protein</fullName>
    </recommendedName>
</protein>
<dbReference type="InterPro" id="IPR027417">
    <property type="entry name" value="P-loop_NTPase"/>
</dbReference>
<dbReference type="Gene3D" id="3.40.50.300">
    <property type="entry name" value="P-loop containing nucleotide triphosphate hydrolases"/>
    <property type="match status" value="1"/>
</dbReference>
<dbReference type="PANTHER" id="PTHR30050:SF4">
    <property type="entry name" value="ATP-BINDING PROTEIN RV3427C IN INSERTION SEQUENCE-RELATED"/>
    <property type="match status" value="1"/>
</dbReference>
<accession>A0A2M6KAB0</accession>
<evidence type="ECO:0000313" key="2">
    <source>
        <dbReference type="EMBL" id="PIR14047.1"/>
    </source>
</evidence>
<comment type="caution">
    <text evidence="2">The sequence shown here is derived from an EMBL/GenBank/DDBJ whole genome shotgun (WGS) entry which is preliminary data.</text>
</comment>
<evidence type="ECO:0000313" key="3">
    <source>
        <dbReference type="Proteomes" id="UP000230869"/>
    </source>
</evidence>
<evidence type="ECO:0000259" key="1">
    <source>
        <dbReference type="Pfam" id="PF00308"/>
    </source>
</evidence>
<dbReference type="SUPFAM" id="SSF52540">
    <property type="entry name" value="P-loop containing nucleoside triphosphate hydrolases"/>
    <property type="match status" value="1"/>
</dbReference>
<dbReference type="GO" id="GO:0006260">
    <property type="term" value="P:DNA replication"/>
    <property type="evidence" value="ECO:0007669"/>
    <property type="project" value="TreeGrafter"/>
</dbReference>
<gene>
    <name evidence="2" type="ORF">COV49_00205</name>
</gene>
<organism evidence="2 3">
    <name type="scientific">Candidatus Falkowbacteria bacterium CG11_big_fil_rev_8_21_14_0_20_39_10</name>
    <dbReference type="NCBI Taxonomy" id="1974570"/>
    <lineage>
        <taxon>Bacteria</taxon>
        <taxon>Candidatus Falkowiibacteriota</taxon>
    </lineage>
</organism>
<dbReference type="EMBL" id="PCWW01000005">
    <property type="protein sequence ID" value="PIR14047.1"/>
    <property type="molecule type" value="Genomic_DNA"/>
</dbReference>
<sequence length="311" mass="36341">MPKKEMPNYLLTQNLMENQSKKQNQAEPIIPVQPKICNFSGCKTELEGWEENEYREYCEEHRCSSKYCESRKESGEKFCVFHLAESKKPYLADDCYVCKRRIIPRRDDWRGEEFGRFCSHCVDRIINEICHHIPKRFLDSKCYLGNTPQDIQDYYENELVKEKKGIYLWGSVGTGKSFDGFALIRKLIVENTGGDTIVKVINLSEFLSRLKAGFSDKSLGRDNYDLEEELKTIPYLMIDDVGSEKPSEWVEEEFFSIINSRYQKCRPTIITSNLAPKDLNFSDRIASRIMEMCKILPVIGEDRRITKLNNK</sequence>
<dbReference type="PANTHER" id="PTHR30050">
    <property type="entry name" value="CHROMOSOMAL REPLICATION INITIATOR PROTEIN DNAA"/>
    <property type="match status" value="1"/>
</dbReference>
<proteinExistence type="predicted"/>
<dbReference type="AlphaFoldDB" id="A0A2M6KAB0"/>
<dbReference type="Pfam" id="PF00308">
    <property type="entry name" value="Bac_DnaA"/>
    <property type="match status" value="1"/>
</dbReference>
<feature type="domain" description="Chromosomal replication initiator protein DnaA ATPAse" evidence="1">
    <location>
        <begin position="165"/>
        <end position="289"/>
    </location>
</feature>
<dbReference type="InterPro" id="IPR013317">
    <property type="entry name" value="DnaA_dom"/>
</dbReference>
<reference evidence="2 3" key="1">
    <citation type="submission" date="2017-09" db="EMBL/GenBank/DDBJ databases">
        <title>Depth-based differentiation of microbial function through sediment-hosted aquifers and enrichment of novel symbionts in the deep terrestrial subsurface.</title>
        <authorList>
            <person name="Probst A.J."/>
            <person name="Ladd B."/>
            <person name="Jarett J.K."/>
            <person name="Geller-Mcgrath D.E."/>
            <person name="Sieber C.M."/>
            <person name="Emerson J.B."/>
            <person name="Anantharaman K."/>
            <person name="Thomas B.C."/>
            <person name="Malmstrom R."/>
            <person name="Stieglmeier M."/>
            <person name="Klingl A."/>
            <person name="Woyke T."/>
            <person name="Ryan C.M."/>
            <person name="Banfield J.F."/>
        </authorList>
    </citation>
    <scope>NUCLEOTIDE SEQUENCE [LARGE SCALE GENOMIC DNA]</scope>
    <source>
        <strain evidence="2">CG11_big_fil_rev_8_21_14_0_20_39_10</strain>
    </source>
</reference>
<dbReference type="Proteomes" id="UP000230869">
    <property type="component" value="Unassembled WGS sequence"/>
</dbReference>